<dbReference type="InterPro" id="IPR050109">
    <property type="entry name" value="HTH-type_TetR-like_transc_reg"/>
</dbReference>
<keyword evidence="1 2" id="KW-0238">DNA-binding</keyword>
<dbReference type="PRINTS" id="PR00455">
    <property type="entry name" value="HTHTETR"/>
</dbReference>
<dbReference type="SUPFAM" id="SSF46689">
    <property type="entry name" value="Homeodomain-like"/>
    <property type="match status" value="1"/>
</dbReference>
<name>A0ABP9L6N3_9NOCA</name>
<evidence type="ECO:0000313" key="5">
    <source>
        <dbReference type="Proteomes" id="UP001500603"/>
    </source>
</evidence>
<evidence type="ECO:0000256" key="1">
    <source>
        <dbReference type="ARBA" id="ARBA00023125"/>
    </source>
</evidence>
<keyword evidence="5" id="KW-1185">Reference proteome</keyword>
<dbReference type="InterPro" id="IPR023772">
    <property type="entry name" value="DNA-bd_HTH_TetR-type_CS"/>
</dbReference>
<reference evidence="5" key="1">
    <citation type="journal article" date="2019" name="Int. J. Syst. Evol. Microbiol.">
        <title>The Global Catalogue of Microorganisms (GCM) 10K type strain sequencing project: providing services to taxonomists for standard genome sequencing and annotation.</title>
        <authorList>
            <consortium name="The Broad Institute Genomics Platform"/>
            <consortium name="The Broad Institute Genome Sequencing Center for Infectious Disease"/>
            <person name="Wu L."/>
            <person name="Ma J."/>
        </authorList>
    </citation>
    <scope>NUCLEOTIDE SEQUENCE [LARGE SCALE GENOMIC DNA]</scope>
    <source>
        <strain evidence="5">JCM 18298</strain>
    </source>
</reference>
<feature type="domain" description="HTH tetR-type" evidence="3">
    <location>
        <begin position="28"/>
        <end position="88"/>
    </location>
</feature>
<gene>
    <name evidence="4" type="ORF">GCM10023318_61650</name>
</gene>
<dbReference type="EMBL" id="BAABJM010000011">
    <property type="protein sequence ID" value="GAA5069893.1"/>
    <property type="molecule type" value="Genomic_DNA"/>
</dbReference>
<dbReference type="Proteomes" id="UP001500603">
    <property type="component" value="Unassembled WGS sequence"/>
</dbReference>
<organism evidence="4 5">
    <name type="scientific">Nocardia callitridis</name>
    <dbReference type="NCBI Taxonomy" id="648753"/>
    <lineage>
        <taxon>Bacteria</taxon>
        <taxon>Bacillati</taxon>
        <taxon>Actinomycetota</taxon>
        <taxon>Actinomycetes</taxon>
        <taxon>Mycobacteriales</taxon>
        <taxon>Nocardiaceae</taxon>
        <taxon>Nocardia</taxon>
    </lineage>
</organism>
<dbReference type="InterPro" id="IPR036271">
    <property type="entry name" value="Tet_transcr_reg_TetR-rel_C_sf"/>
</dbReference>
<accession>A0ABP9L6N3</accession>
<dbReference type="InterPro" id="IPR009057">
    <property type="entry name" value="Homeodomain-like_sf"/>
</dbReference>
<dbReference type="PROSITE" id="PS01081">
    <property type="entry name" value="HTH_TETR_1"/>
    <property type="match status" value="1"/>
</dbReference>
<dbReference type="PANTHER" id="PTHR30055:SF229">
    <property type="entry name" value="HTH-TYPE TRANSCRIPTIONAL REPRESSOR RV1474C"/>
    <property type="match status" value="1"/>
</dbReference>
<protein>
    <submittedName>
        <fullName evidence="4">TetR/AcrR family transcriptional regulator</fullName>
    </submittedName>
</protein>
<evidence type="ECO:0000259" key="3">
    <source>
        <dbReference type="PROSITE" id="PS50977"/>
    </source>
</evidence>
<dbReference type="PROSITE" id="PS50977">
    <property type="entry name" value="HTH_TETR_2"/>
    <property type="match status" value="1"/>
</dbReference>
<dbReference type="InterPro" id="IPR001647">
    <property type="entry name" value="HTH_TetR"/>
</dbReference>
<dbReference type="Pfam" id="PF00440">
    <property type="entry name" value="TetR_N"/>
    <property type="match status" value="1"/>
</dbReference>
<feature type="DNA-binding region" description="H-T-H motif" evidence="2">
    <location>
        <begin position="51"/>
        <end position="70"/>
    </location>
</feature>
<dbReference type="SUPFAM" id="SSF48498">
    <property type="entry name" value="Tetracyclin repressor-like, C-terminal domain"/>
    <property type="match status" value="1"/>
</dbReference>
<dbReference type="Gene3D" id="1.10.357.10">
    <property type="entry name" value="Tetracycline Repressor, domain 2"/>
    <property type="match status" value="1"/>
</dbReference>
<sequence>MAPDFELVKNGHSFYFGTMPRVSEEHKERRRQQILDAAQLCFATKGFHDTSMQDVFAESGLSAGAVYRYFKSKNDLVAALAAQTTVRLRERMTEAIRADTLPTPAELVTIVATYITEHSGPGGLVRLAPQAWSLALVDKDAGGYVKDAVLGMRQLWDEYTERMLAHGWLPADADTHAVATAIMGLLPGFMLQHLIIGDPDIETFTRGVRTLLPYGEAPES</sequence>
<evidence type="ECO:0000256" key="2">
    <source>
        <dbReference type="PROSITE-ProRule" id="PRU00335"/>
    </source>
</evidence>
<evidence type="ECO:0000313" key="4">
    <source>
        <dbReference type="EMBL" id="GAA5069893.1"/>
    </source>
</evidence>
<comment type="caution">
    <text evidence="4">The sequence shown here is derived from an EMBL/GenBank/DDBJ whole genome shotgun (WGS) entry which is preliminary data.</text>
</comment>
<proteinExistence type="predicted"/>
<dbReference type="PANTHER" id="PTHR30055">
    <property type="entry name" value="HTH-TYPE TRANSCRIPTIONAL REGULATOR RUTR"/>
    <property type="match status" value="1"/>
</dbReference>
<dbReference type="Gene3D" id="1.10.10.60">
    <property type="entry name" value="Homeodomain-like"/>
    <property type="match status" value="1"/>
</dbReference>